<dbReference type="EMBL" id="VOXD01000027">
    <property type="protein sequence ID" value="TXF88056.1"/>
    <property type="molecule type" value="Genomic_DNA"/>
</dbReference>
<dbReference type="PROSITE" id="PS51257">
    <property type="entry name" value="PROKAR_LIPOPROTEIN"/>
    <property type="match status" value="1"/>
</dbReference>
<dbReference type="RefSeq" id="WP_147931844.1">
    <property type="nucleotide sequence ID" value="NZ_VOXD01000027.1"/>
</dbReference>
<accession>A0A5C7FEV7</accession>
<sequence>MRATLRIPIFLIPFLLLFACGKSGEVKEVISTATEGGDTSVQSLQLEYLDLELPERHYLVFRQELSLLDVNGFFGMETEALSVAASKAGVIATGPMNAFTYAWDTERGWADVAVALPVEAGTKLPPYVTVTLPATSAIALDMNGSYSALSAMHVALGKELNLRGLKQLRPSIEEYPVGPQQTADENEFVTRIIYQYESPTE</sequence>
<organism evidence="1 2">
    <name type="scientific">Neolewinella aurantiaca</name>
    <dbReference type="NCBI Taxonomy" id="2602767"/>
    <lineage>
        <taxon>Bacteria</taxon>
        <taxon>Pseudomonadati</taxon>
        <taxon>Bacteroidota</taxon>
        <taxon>Saprospiria</taxon>
        <taxon>Saprospirales</taxon>
        <taxon>Lewinellaceae</taxon>
        <taxon>Neolewinella</taxon>
    </lineage>
</organism>
<dbReference type="Gene3D" id="3.20.80.10">
    <property type="entry name" value="Regulatory factor, effector binding domain"/>
    <property type="match status" value="1"/>
</dbReference>
<evidence type="ECO:0000313" key="2">
    <source>
        <dbReference type="Proteomes" id="UP000321907"/>
    </source>
</evidence>
<protein>
    <recommendedName>
        <fullName evidence="3">Bacterial transcription activator effector binding domain-containing protein</fullName>
    </recommendedName>
</protein>
<gene>
    <name evidence="1" type="ORF">FUA23_16375</name>
</gene>
<proteinExistence type="predicted"/>
<keyword evidence="2" id="KW-1185">Reference proteome</keyword>
<name>A0A5C7FEV7_9BACT</name>
<dbReference type="AlphaFoldDB" id="A0A5C7FEV7"/>
<comment type="caution">
    <text evidence="1">The sequence shown here is derived from an EMBL/GenBank/DDBJ whole genome shotgun (WGS) entry which is preliminary data.</text>
</comment>
<dbReference type="OrthoDB" id="1492787at2"/>
<dbReference type="InterPro" id="IPR011256">
    <property type="entry name" value="Reg_factor_effector_dom_sf"/>
</dbReference>
<reference evidence="1 2" key="1">
    <citation type="submission" date="2019-08" db="EMBL/GenBank/DDBJ databases">
        <title>Lewinella sp. strain SSH13 Genome sequencing and assembly.</title>
        <authorList>
            <person name="Kim I."/>
        </authorList>
    </citation>
    <scope>NUCLEOTIDE SEQUENCE [LARGE SCALE GENOMIC DNA]</scope>
    <source>
        <strain evidence="1 2">SSH13</strain>
    </source>
</reference>
<evidence type="ECO:0008006" key="3">
    <source>
        <dbReference type="Google" id="ProtNLM"/>
    </source>
</evidence>
<dbReference type="Proteomes" id="UP000321907">
    <property type="component" value="Unassembled WGS sequence"/>
</dbReference>
<evidence type="ECO:0000313" key="1">
    <source>
        <dbReference type="EMBL" id="TXF88056.1"/>
    </source>
</evidence>